<evidence type="ECO:0000313" key="2">
    <source>
        <dbReference type="EMBL" id="CAD75147.1"/>
    </source>
</evidence>
<feature type="transmembrane region" description="Helical" evidence="1">
    <location>
        <begin position="36"/>
        <end position="60"/>
    </location>
</feature>
<accession>Q7UPB5</accession>
<dbReference type="KEGG" id="rba:RB7048"/>
<keyword evidence="1" id="KW-0472">Membrane</keyword>
<dbReference type="InParanoid" id="Q7UPB5"/>
<name>Q7UPB5_RHOBA</name>
<feature type="transmembrane region" description="Helical" evidence="1">
    <location>
        <begin position="122"/>
        <end position="142"/>
    </location>
</feature>
<protein>
    <submittedName>
        <fullName evidence="2">Uncharacterized protein</fullName>
    </submittedName>
</protein>
<dbReference type="PATRIC" id="fig|243090.15.peg.3410"/>
<dbReference type="RefSeq" id="WP_011121220.1">
    <property type="nucleotide sequence ID" value="NC_005027.1"/>
</dbReference>
<keyword evidence="3" id="KW-1185">Reference proteome</keyword>
<dbReference type="OrthoDB" id="9976176at2"/>
<dbReference type="eggNOG" id="ENOG502ZU9D">
    <property type="taxonomic scope" value="Bacteria"/>
</dbReference>
<dbReference type="EnsemblBacteria" id="CAD75147">
    <property type="protein sequence ID" value="CAD75147"/>
    <property type="gene ID" value="RB7048"/>
</dbReference>
<dbReference type="EMBL" id="BX294145">
    <property type="protein sequence ID" value="CAD75147.1"/>
    <property type="molecule type" value="Genomic_DNA"/>
</dbReference>
<dbReference type="Proteomes" id="UP000001025">
    <property type="component" value="Chromosome"/>
</dbReference>
<feature type="transmembrane region" description="Helical" evidence="1">
    <location>
        <begin position="80"/>
        <end position="101"/>
    </location>
</feature>
<reference evidence="2 3" key="1">
    <citation type="journal article" date="2003" name="Proc. Natl. Acad. Sci. U.S.A.">
        <title>Complete genome sequence of the marine planctomycete Pirellula sp. strain 1.</title>
        <authorList>
            <person name="Gloeckner F.O."/>
            <person name="Kube M."/>
            <person name="Bauer M."/>
            <person name="Teeling H."/>
            <person name="Lombardot T."/>
            <person name="Ludwig W."/>
            <person name="Gade D."/>
            <person name="Beck A."/>
            <person name="Borzym K."/>
            <person name="Heitmann K."/>
            <person name="Rabus R."/>
            <person name="Schlesner H."/>
            <person name="Amann R."/>
            <person name="Reinhardt R."/>
        </authorList>
    </citation>
    <scope>NUCLEOTIDE SEQUENCE [LARGE SCALE GENOMIC DNA]</scope>
    <source>
        <strain evidence="3">DSM 10527 / NCIMB 13988 / SH1</strain>
    </source>
</reference>
<proteinExistence type="predicted"/>
<organism evidence="2 3">
    <name type="scientific">Rhodopirellula baltica (strain DSM 10527 / NCIMB 13988 / SH1)</name>
    <dbReference type="NCBI Taxonomy" id="243090"/>
    <lineage>
        <taxon>Bacteria</taxon>
        <taxon>Pseudomonadati</taxon>
        <taxon>Planctomycetota</taxon>
        <taxon>Planctomycetia</taxon>
        <taxon>Pirellulales</taxon>
        <taxon>Pirellulaceae</taxon>
        <taxon>Rhodopirellula</taxon>
    </lineage>
</organism>
<feature type="transmembrane region" description="Helical" evidence="1">
    <location>
        <begin position="162"/>
        <end position="189"/>
    </location>
</feature>
<evidence type="ECO:0000256" key="1">
    <source>
        <dbReference type="SAM" id="Phobius"/>
    </source>
</evidence>
<evidence type="ECO:0000313" key="3">
    <source>
        <dbReference type="Proteomes" id="UP000001025"/>
    </source>
</evidence>
<gene>
    <name evidence="2" type="ordered locus">RB7048</name>
</gene>
<dbReference type="STRING" id="243090.RB7048"/>
<keyword evidence="1" id="KW-0812">Transmembrane</keyword>
<dbReference type="HOGENOM" id="CLU_1420449_0_0_0"/>
<sequence length="191" mass="20663">MAPGVRLLNVQATPFLPIPYNLDTTMDDSLLFAFKMLGGLVGFAIGAGIGSLLGAIWLRLAASWLNFSDIPYWNAFRCSLVSGLVVASINLAVGFNHGLSFRLLADDSFQMNSLPFQYGPTFFLYSIIFGLMLTAVIFRRIIQAKSDNQLMAFGDAVSLASLYYTISFFAFAICGAVVCLAIAILLSFIGA</sequence>
<dbReference type="AlphaFoldDB" id="Q7UPB5"/>
<keyword evidence="1" id="KW-1133">Transmembrane helix</keyword>